<dbReference type="Gene3D" id="3.40.50.300">
    <property type="entry name" value="P-loop containing nucleotide triphosphate hydrolases"/>
    <property type="match status" value="1"/>
</dbReference>
<dbReference type="InterPro" id="IPR013083">
    <property type="entry name" value="Znf_RING/FYVE/PHD"/>
</dbReference>
<evidence type="ECO:0000256" key="11">
    <source>
        <dbReference type="ARBA" id="ARBA00023125"/>
    </source>
</evidence>
<evidence type="ECO:0000256" key="5">
    <source>
        <dbReference type="ARBA" id="ARBA00022801"/>
    </source>
</evidence>
<feature type="domain" description="PHD-type" evidence="18">
    <location>
        <begin position="1241"/>
        <end position="1291"/>
    </location>
</feature>
<dbReference type="GO" id="GO:0006325">
    <property type="term" value="P:chromatin organization"/>
    <property type="evidence" value="ECO:0007669"/>
    <property type="project" value="UniProtKB-KW"/>
</dbReference>
<feature type="region of interest" description="Disordered" evidence="16">
    <location>
        <begin position="557"/>
        <end position="583"/>
    </location>
</feature>
<keyword evidence="11" id="KW-0238">DNA-binding</keyword>
<feature type="domain" description="Bromo" evidence="17">
    <location>
        <begin position="1566"/>
        <end position="1638"/>
    </location>
</feature>
<dbReference type="InterPro" id="IPR049730">
    <property type="entry name" value="SNF2/RAD54-like_C"/>
</dbReference>
<dbReference type="InterPro" id="IPR000330">
    <property type="entry name" value="SNF2_N"/>
</dbReference>
<evidence type="ECO:0000259" key="17">
    <source>
        <dbReference type="PROSITE" id="PS50014"/>
    </source>
</evidence>
<dbReference type="PROSITE" id="PS51192">
    <property type="entry name" value="HELICASE_ATP_BIND_1"/>
    <property type="match status" value="1"/>
</dbReference>
<dbReference type="FunFam" id="3.40.50.10810:FF:000005">
    <property type="entry name" value="Photoperiod-independent early flowering 1"/>
    <property type="match status" value="1"/>
</dbReference>
<feature type="domain" description="Helicase ATP-binding" evidence="19">
    <location>
        <begin position="790"/>
        <end position="965"/>
    </location>
</feature>
<feature type="region of interest" description="Disordered" evidence="16">
    <location>
        <begin position="613"/>
        <end position="763"/>
    </location>
</feature>
<dbReference type="InterPro" id="IPR036427">
    <property type="entry name" value="Bromodomain-like_sf"/>
</dbReference>
<dbReference type="GO" id="GO:0016787">
    <property type="term" value="F:hydrolase activity"/>
    <property type="evidence" value="ECO:0007669"/>
    <property type="project" value="UniProtKB-KW"/>
</dbReference>
<dbReference type="SMART" id="SM00249">
    <property type="entry name" value="PHD"/>
    <property type="match status" value="1"/>
</dbReference>
<dbReference type="SMART" id="SM00487">
    <property type="entry name" value="DEXDc"/>
    <property type="match status" value="1"/>
</dbReference>
<keyword evidence="7" id="KW-0862">Zinc</keyword>
<dbReference type="InterPro" id="IPR001650">
    <property type="entry name" value="Helicase_C-like"/>
</dbReference>
<evidence type="ECO:0000256" key="8">
    <source>
        <dbReference type="ARBA" id="ARBA00022840"/>
    </source>
</evidence>
<dbReference type="InterPro" id="IPR001487">
    <property type="entry name" value="Bromodomain"/>
</dbReference>
<feature type="compositionally biased region" description="Basic and acidic residues" evidence="16">
    <location>
        <begin position="998"/>
        <end position="1008"/>
    </location>
</feature>
<dbReference type="Pfam" id="PF00271">
    <property type="entry name" value="Helicase_C"/>
    <property type="match status" value="1"/>
</dbReference>
<name>A0A2P6N0X0_9EUKA</name>
<feature type="compositionally biased region" description="Basic and acidic residues" evidence="16">
    <location>
        <begin position="128"/>
        <end position="138"/>
    </location>
</feature>
<dbReference type="SMART" id="SM00490">
    <property type="entry name" value="HELICc"/>
    <property type="match status" value="1"/>
</dbReference>
<dbReference type="GO" id="GO:0004386">
    <property type="term" value="F:helicase activity"/>
    <property type="evidence" value="ECO:0007669"/>
    <property type="project" value="UniProtKB-KW"/>
</dbReference>
<feature type="domain" description="Helicase C-terminal" evidence="20">
    <location>
        <begin position="1716"/>
        <end position="1875"/>
    </location>
</feature>
<evidence type="ECO:0000256" key="15">
    <source>
        <dbReference type="SAM" id="Coils"/>
    </source>
</evidence>
<protein>
    <submittedName>
        <fullName evidence="21">SNF2-related domain-containing protein</fullName>
    </submittedName>
</protein>
<feature type="region of interest" description="Disordered" evidence="16">
    <location>
        <begin position="1074"/>
        <end position="1140"/>
    </location>
</feature>
<keyword evidence="2" id="KW-0479">Metal-binding</keyword>
<evidence type="ECO:0000259" key="18">
    <source>
        <dbReference type="PROSITE" id="PS50016"/>
    </source>
</evidence>
<feature type="compositionally biased region" description="Basic and acidic residues" evidence="16">
    <location>
        <begin position="1109"/>
        <end position="1132"/>
    </location>
</feature>
<feature type="region of interest" description="Disordered" evidence="16">
    <location>
        <begin position="1209"/>
        <end position="1235"/>
    </location>
</feature>
<dbReference type="Pfam" id="PF00439">
    <property type="entry name" value="Bromodomain"/>
    <property type="match status" value="2"/>
</dbReference>
<feature type="compositionally biased region" description="Low complexity" evidence="16">
    <location>
        <begin position="643"/>
        <end position="669"/>
    </location>
</feature>
<feature type="compositionally biased region" description="Polar residues" evidence="16">
    <location>
        <begin position="625"/>
        <end position="636"/>
    </location>
</feature>
<keyword evidence="10 13" id="KW-0103">Bromodomain</keyword>
<feature type="compositionally biased region" description="Acidic residues" evidence="16">
    <location>
        <begin position="563"/>
        <end position="583"/>
    </location>
</feature>
<feature type="region of interest" description="Disordered" evidence="16">
    <location>
        <begin position="1405"/>
        <end position="1523"/>
    </location>
</feature>
<dbReference type="PRINTS" id="PR00503">
    <property type="entry name" value="BROMODOMAIN"/>
</dbReference>
<keyword evidence="12" id="KW-0539">Nucleus</keyword>
<evidence type="ECO:0000256" key="9">
    <source>
        <dbReference type="ARBA" id="ARBA00022853"/>
    </source>
</evidence>
<dbReference type="PROSITE" id="PS50016">
    <property type="entry name" value="ZF_PHD_2"/>
    <property type="match status" value="1"/>
</dbReference>
<feature type="region of interest" description="Disordered" evidence="16">
    <location>
        <begin position="101"/>
        <end position="211"/>
    </location>
</feature>
<feature type="compositionally biased region" description="Polar residues" evidence="16">
    <location>
        <begin position="292"/>
        <end position="305"/>
    </location>
</feature>
<dbReference type="InterPro" id="IPR001965">
    <property type="entry name" value="Znf_PHD"/>
</dbReference>
<evidence type="ECO:0000259" key="19">
    <source>
        <dbReference type="PROSITE" id="PS51192"/>
    </source>
</evidence>
<dbReference type="CDD" id="cd04369">
    <property type="entry name" value="Bromodomain"/>
    <property type="match status" value="1"/>
</dbReference>
<dbReference type="InterPro" id="IPR038718">
    <property type="entry name" value="SNF2-like_sf"/>
</dbReference>
<dbReference type="PROSITE" id="PS51194">
    <property type="entry name" value="HELICASE_CTER"/>
    <property type="match status" value="1"/>
</dbReference>
<dbReference type="GO" id="GO:0003677">
    <property type="term" value="F:DNA binding"/>
    <property type="evidence" value="ECO:0007669"/>
    <property type="project" value="UniProtKB-KW"/>
</dbReference>
<dbReference type="Pfam" id="PF00628">
    <property type="entry name" value="PHD"/>
    <property type="match status" value="1"/>
</dbReference>
<feature type="region of interest" description="Disordered" evidence="16">
    <location>
        <begin position="984"/>
        <end position="1008"/>
    </location>
</feature>
<comment type="caution">
    <text evidence="21">The sequence shown here is derived from an EMBL/GenBank/DDBJ whole genome shotgun (WGS) entry which is preliminary data.</text>
</comment>
<keyword evidence="15" id="KW-0175">Coiled coil</keyword>
<comment type="subcellular location">
    <subcellularLocation>
        <location evidence="1">Nucleus</location>
    </subcellularLocation>
</comment>
<dbReference type="PROSITE" id="PS01359">
    <property type="entry name" value="ZF_PHD_1"/>
    <property type="match status" value="1"/>
</dbReference>
<dbReference type="Proteomes" id="UP000241769">
    <property type="component" value="Unassembled WGS sequence"/>
</dbReference>
<keyword evidence="9" id="KW-0156">Chromatin regulator</keyword>
<dbReference type="InterPro" id="IPR019786">
    <property type="entry name" value="Zinc_finger_PHD-type_CS"/>
</dbReference>
<dbReference type="GO" id="GO:0005524">
    <property type="term" value="F:ATP binding"/>
    <property type="evidence" value="ECO:0007669"/>
    <property type="project" value="UniProtKB-KW"/>
</dbReference>
<dbReference type="GO" id="GO:0005634">
    <property type="term" value="C:nucleus"/>
    <property type="evidence" value="ECO:0007669"/>
    <property type="project" value="UniProtKB-SubCell"/>
</dbReference>
<keyword evidence="8" id="KW-0067">ATP-binding</keyword>
<evidence type="ECO:0000313" key="21">
    <source>
        <dbReference type="EMBL" id="PRP77583.1"/>
    </source>
</evidence>
<dbReference type="InterPro" id="IPR018359">
    <property type="entry name" value="Bromodomain_CS"/>
</dbReference>
<reference evidence="21 22" key="1">
    <citation type="journal article" date="2018" name="Genome Biol. Evol.">
        <title>Multiple Roots of Fruiting Body Formation in Amoebozoa.</title>
        <authorList>
            <person name="Hillmann F."/>
            <person name="Forbes G."/>
            <person name="Novohradska S."/>
            <person name="Ferling I."/>
            <person name="Riege K."/>
            <person name="Groth M."/>
            <person name="Westermann M."/>
            <person name="Marz M."/>
            <person name="Spaller T."/>
            <person name="Winckler T."/>
            <person name="Schaap P."/>
            <person name="Glockner G."/>
        </authorList>
    </citation>
    <scope>NUCLEOTIDE SEQUENCE [LARGE SCALE GENOMIC DNA]</scope>
    <source>
        <strain evidence="21 22">Jena</strain>
    </source>
</reference>
<keyword evidence="5" id="KW-0378">Hydrolase</keyword>
<feature type="coiled-coil region" evidence="15">
    <location>
        <begin position="323"/>
        <end position="354"/>
    </location>
</feature>
<dbReference type="GO" id="GO:0008270">
    <property type="term" value="F:zinc ion binding"/>
    <property type="evidence" value="ECO:0007669"/>
    <property type="project" value="UniProtKB-KW"/>
</dbReference>
<dbReference type="PROSITE" id="PS00633">
    <property type="entry name" value="BROMODOMAIN_1"/>
    <property type="match status" value="1"/>
</dbReference>
<dbReference type="Pfam" id="PF00176">
    <property type="entry name" value="SNF2-rel_dom"/>
    <property type="match status" value="1"/>
</dbReference>
<feature type="domain" description="Bromo" evidence="17">
    <location>
        <begin position="1317"/>
        <end position="1383"/>
    </location>
</feature>
<dbReference type="InterPro" id="IPR019787">
    <property type="entry name" value="Znf_PHD-finger"/>
</dbReference>
<keyword evidence="4 14" id="KW-0863">Zinc-finger</keyword>
<evidence type="ECO:0000256" key="3">
    <source>
        <dbReference type="ARBA" id="ARBA00022741"/>
    </source>
</evidence>
<accession>A0A2P6N0X0</accession>
<dbReference type="InterPro" id="IPR027417">
    <property type="entry name" value="P-loop_NTPase"/>
</dbReference>
<organism evidence="21 22">
    <name type="scientific">Planoprotostelium fungivorum</name>
    <dbReference type="NCBI Taxonomy" id="1890364"/>
    <lineage>
        <taxon>Eukaryota</taxon>
        <taxon>Amoebozoa</taxon>
        <taxon>Evosea</taxon>
        <taxon>Variosea</taxon>
        <taxon>Cavosteliida</taxon>
        <taxon>Cavosteliaceae</taxon>
        <taxon>Planoprotostelium</taxon>
    </lineage>
</organism>
<evidence type="ECO:0000256" key="6">
    <source>
        <dbReference type="ARBA" id="ARBA00022806"/>
    </source>
</evidence>
<dbReference type="STRING" id="1890364.A0A2P6N0X0"/>
<dbReference type="PROSITE" id="PS50014">
    <property type="entry name" value="BROMODOMAIN_2"/>
    <property type="match status" value="2"/>
</dbReference>
<proteinExistence type="predicted"/>
<dbReference type="InterPro" id="IPR002464">
    <property type="entry name" value="DNA/RNA_helicase_DEAH_CS"/>
</dbReference>
<dbReference type="Gene3D" id="3.30.40.10">
    <property type="entry name" value="Zinc/RING finger domain, C3HC4 (zinc finger)"/>
    <property type="match status" value="1"/>
</dbReference>
<sequence>MNQRPYHERPAGHSMMSNVADFKTHTVSQHNLSVRWVVLSRRFQTASRRRDVQLQRKNYVIIKAPWVELENGVEDNRHRRRRNHLYLVRYIENVNARDNLPRTTLLPMENPPSSEAPQPTAAPAASNEEVKLEDDDKRPTRRRRAPTKYDTYVSEGEDDEEEADDSDDDPSYGAKVKNDSDEEVIGGFSGGEDDDSGKKGRGKFANNKKLPKASIQAAASAQMTRPNVAYPPHAQIPRLNPAGAYNSHGGSINHPTSQGMPDYAYLQQRLQQQQQQAPVAEGYPPNAAGYPNMTSPQSYMNMISRQPQPQPQPQIQPQQAQNITRWTQQRQALMEQLRKQQQTLEGQNFALQQDGSRLMQMEDYLERERMNPSVDPAYMENEIYMLKSSIQNKQSTVQVHHLQLEILQQQLCMMNKGINGLVESIPTTSYSTTPYLKRPLYGQDPNTYAQQQQQGYPYMKQGGSMSHKVLNEQNLQFSRDAAEARPLTEAEQQQRARLQNLALFDNDFRNQSQRLSSIGSYSPMNMPGRPGFPQRPGQPVMTPQMMLAQQKLMMMKKKGLGGSDEEEEGEFSEEEEEETELIENDPARKELLQITHQCENYANKMRKVLSQWQAKSKGRKLEGGDNSQAAETNNYAVLQPFKPQSQSQPAAPAASSTPTPSTTAITPAAVENPPSEGSAESQPTDKPAEPSADSQDPAPATADAPAPTTDASAAPTDPAAPVNPDAPTETPTQPPPTTGQTPEGVPANENPAPAEEKSEQDLPDIDLITQPENLQYELRPYQLIGLNWLYLLFQQKINGILADEMGLGKTIQTIALFSLLAQRGEATKPHVVIAPSTALENWVREFKIWCPSLRVVMYHGTQKDREILRKQLVSKDSSKGSNFDVLITTYNICINKTDRVKLFKKVKFSFIVLDEAHNVKNVGSVRYKNLLKLAFRAEYRLMLTGTPLQNNINELWTLLSFLMPGIFSKNKDFTTLVWEEEKQAEQEAGEAGTTSKPSGKDIRSMNDKLRTQNSKIVDKLKTILAPFVLRRMKADVLGKLPAKTEKVKWCDLTPSQHELYQKIHQYSKSKYHEIQSESGAVKEEEKKPEAGDVPPAGNTETSAPMDVEGGIKKEEAEVKTEKKPNRRPKDVLAEDADEKVDGEKPTLNHLIMQLRKAANNTLLFRNIYTDEKLKEIQAIVESEKTRETEAAQKAQETAEAERLAFAQDEERRAAEAAANNAEKGEDKEPLPPQMLKPYSIDDDCGICGQAGELVMCDGGCGRAFHQICCGIPADYKIPETEQFVCEECRNGGIQGVNPNKQACEEILDAMENITDDDGRLRCELFVWLPSREEYPQYFDIIKEPISLNMIRRKPWPTAEAFRDALHLMFKNARTFNNARSEVFKDAVELEKCFVAEFSKRFPEIRAERATPRKPANKRKVDTGENPTTPAKRGRRKAKADDDDEAEPAPTPKPKTPASASRGRSKKAKKEEDEEVDMDMFDDEDIPKKRKSSTRKGLYDDTPRRSSRRKPKGSGSLVDYDDVEGEDDNFIDTRRLSTAAKERLEKSSKVKLAEPFATCQEVLEDLLDQKDAETFEEPVNYDELGLEDYLSIIKEPMDLGTVHNKLLEEKYSDVKEFVGDIRKVFDNCLMYNEPSSSIGIAAQSLWSYFKGQCRKQKISVEDPAKLGSARNVALTVFQELEDKTDYQIGAFCQQHPYLKDYELTDDQIMMSSGKMIQMRKILEKCHKHNDRIIIFSQFTAMLDVLEEFMRRMGFRFLRLDGQTPVLERQEIIDEYNRDPGIFVFLLSTRAGGIGINLTAANVCIFHDIDWNPEMDRQAEARIHRIGQMRPVKIIKLLSKQSVDKYIFEMSTDKKARNDVVMGNPTDALPGEQKQFSIGNALAEIFQS</sequence>
<dbReference type="Gene3D" id="3.40.50.10810">
    <property type="entry name" value="Tandem AAA-ATPase domain"/>
    <property type="match status" value="1"/>
</dbReference>
<evidence type="ECO:0000256" key="4">
    <source>
        <dbReference type="ARBA" id="ARBA00022771"/>
    </source>
</evidence>
<evidence type="ECO:0000256" key="7">
    <source>
        <dbReference type="ARBA" id="ARBA00022833"/>
    </source>
</evidence>
<dbReference type="SMART" id="SM00297">
    <property type="entry name" value="BROMO"/>
    <property type="match status" value="2"/>
</dbReference>
<dbReference type="SUPFAM" id="SSF52540">
    <property type="entry name" value="P-loop containing nucleoside triphosphate hydrolases"/>
    <property type="match status" value="2"/>
</dbReference>
<dbReference type="FunCoup" id="A0A2P6N0X0">
    <property type="interactions" value="1004"/>
</dbReference>
<gene>
    <name evidence="21" type="ORF">PROFUN_00444</name>
</gene>
<dbReference type="PROSITE" id="PS00690">
    <property type="entry name" value="DEAH_ATP_HELICASE"/>
    <property type="match status" value="1"/>
</dbReference>
<dbReference type="CDD" id="cd18793">
    <property type="entry name" value="SF2_C_SNF"/>
    <property type="match status" value="1"/>
</dbReference>
<dbReference type="Gene3D" id="1.20.920.10">
    <property type="entry name" value="Bromodomain-like"/>
    <property type="match status" value="2"/>
</dbReference>
<dbReference type="SUPFAM" id="SSF57903">
    <property type="entry name" value="FYVE/PHD zinc finger"/>
    <property type="match status" value="1"/>
</dbReference>
<evidence type="ECO:0000256" key="13">
    <source>
        <dbReference type="PROSITE-ProRule" id="PRU00035"/>
    </source>
</evidence>
<feature type="compositionally biased region" description="Basic and acidic residues" evidence="16">
    <location>
        <begin position="1074"/>
        <end position="1090"/>
    </location>
</feature>
<feature type="compositionally biased region" description="Acidic residues" evidence="16">
    <location>
        <begin position="1471"/>
        <end position="1484"/>
    </location>
</feature>
<evidence type="ECO:0000256" key="16">
    <source>
        <dbReference type="SAM" id="MobiDB-lite"/>
    </source>
</evidence>
<feature type="compositionally biased region" description="Low complexity" evidence="16">
    <location>
        <begin position="689"/>
        <end position="720"/>
    </location>
</feature>
<dbReference type="InParanoid" id="A0A2P6N0X0"/>
<evidence type="ECO:0000313" key="22">
    <source>
        <dbReference type="Proteomes" id="UP000241769"/>
    </source>
</evidence>
<dbReference type="InterPro" id="IPR014001">
    <property type="entry name" value="Helicase_ATP-bd"/>
</dbReference>
<evidence type="ECO:0000256" key="14">
    <source>
        <dbReference type="PROSITE-ProRule" id="PRU00146"/>
    </source>
</evidence>
<dbReference type="SUPFAM" id="SSF47370">
    <property type="entry name" value="Bromodomain"/>
    <property type="match status" value="2"/>
</dbReference>
<keyword evidence="3" id="KW-0547">Nucleotide-binding</keyword>
<keyword evidence="6" id="KW-0347">Helicase</keyword>
<keyword evidence="22" id="KW-1185">Reference proteome</keyword>
<evidence type="ECO:0000259" key="20">
    <source>
        <dbReference type="PROSITE" id="PS51194"/>
    </source>
</evidence>
<evidence type="ECO:0000256" key="10">
    <source>
        <dbReference type="ARBA" id="ARBA00023117"/>
    </source>
</evidence>
<dbReference type="InterPro" id="IPR011011">
    <property type="entry name" value="Znf_FYVE_PHD"/>
</dbReference>
<feature type="region of interest" description="Disordered" evidence="16">
    <location>
        <begin position="269"/>
        <end position="315"/>
    </location>
</feature>
<feature type="compositionally biased region" description="Acidic residues" evidence="16">
    <location>
        <begin position="155"/>
        <end position="170"/>
    </location>
</feature>
<evidence type="ECO:0000256" key="12">
    <source>
        <dbReference type="ARBA" id="ARBA00023242"/>
    </source>
</evidence>
<dbReference type="EMBL" id="MDYQ01000257">
    <property type="protein sequence ID" value="PRP77583.1"/>
    <property type="molecule type" value="Genomic_DNA"/>
</dbReference>
<dbReference type="PANTHER" id="PTHR10799">
    <property type="entry name" value="SNF2/RAD54 HELICASE FAMILY"/>
    <property type="match status" value="1"/>
</dbReference>
<evidence type="ECO:0000256" key="1">
    <source>
        <dbReference type="ARBA" id="ARBA00004123"/>
    </source>
</evidence>
<evidence type="ECO:0000256" key="2">
    <source>
        <dbReference type="ARBA" id="ARBA00022723"/>
    </source>
</evidence>